<evidence type="ECO:0000256" key="2">
    <source>
        <dbReference type="ARBA" id="ARBA00022741"/>
    </source>
</evidence>
<evidence type="ECO:0000259" key="4">
    <source>
        <dbReference type="Pfam" id="PF00391"/>
    </source>
</evidence>
<dbReference type="InterPro" id="IPR036637">
    <property type="entry name" value="Phosphohistidine_dom_sf"/>
</dbReference>
<name>A0A1G2B872_9BACT</name>
<proteinExistence type="inferred from homology"/>
<dbReference type="PANTHER" id="PTHR43030">
    <property type="entry name" value="PHOSPHOENOLPYRUVATE SYNTHASE"/>
    <property type="match status" value="1"/>
</dbReference>
<comment type="caution">
    <text evidence="5">The sequence shown here is derived from an EMBL/GenBank/DDBJ whole genome shotgun (WGS) entry which is preliminary data.</text>
</comment>
<evidence type="ECO:0000313" key="6">
    <source>
        <dbReference type="Proteomes" id="UP000179164"/>
    </source>
</evidence>
<dbReference type="SUPFAM" id="SSF52009">
    <property type="entry name" value="Phosphohistidine domain"/>
    <property type="match status" value="1"/>
</dbReference>
<dbReference type="Pfam" id="PF00391">
    <property type="entry name" value="PEP-utilizers"/>
    <property type="match status" value="1"/>
</dbReference>
<comment type="similarity">
    <text evidence="1">Belongs to the PEP-utilizing enzyme family.</text>
</comment>
<dbReference type="InterPro" id="IPR008279">
    <property type="entry name" value="PEP-util_enz_mobile_dom"/>
</dbReference>
<dbReference type="InterPro" id="IPR018274">
    <property type="entry name" value="PEP_util_AS"/>
</dbReference>
<organism evidence="5 6">
    <name type="scientific">Candidatus Kerfeldbacteria bacterium RIFCSPLOWO2_01_FULL_48_11</name>
    <dbReference type="NCBI Taxonomy" id="1798543"/>
    <lineage>
        <taxon>Bacteria</taxon>
        <taxon>Candidatus Kerfeldiibacteriota</taxon>
    </lineage>
</organism>
<feature type="domain" description="PEP-utilising enzyme mobile" evidence="4">
    <location>
        <begin position="431"/>
        <end position="501"/>
    </location>
</feature>
<protein>
    <recommendedName>
        <fullName evidence="4">PEP-utilising enzyme mobile domain-containing protein</fullName>
    </recommendedName>
</protein>
<dbReference type="PROSITE" id="PS00370">
    <property type="entry name" value="PEP_ENZYMES_PHOS_SITE"/>
    <property type="match status" value="1"/>
</dbReference>
<evidence type="ECO:0000256" key="3">
    <source>
        <dbReference type="ARBA" id="ARBA00022840"/>
    </source>
</evidence>
<dbReference type="AlphaFoldDB" id="A0A1G2B872"/>
<dbReference type="EMBL" id="MHKE01000004">
    <property type="protein sequence ID" value="OGY84809.1"/>
    <property type="molecule type" value="Genomic_DNA"/>
</dbReference>
<keyword evidence="3" id="KW-0067">ATP-binding</keyword>
<dbReference type="GO" id="GO:0008986">
    <property type="term" value="F:pyruvate, water dikinase activity"/>
    <property type="evidence" value="ECO:0007669"/>
    <property type="project" value="InterPro"/>
</dbReference>
<dbReference type="Gene3D" id="3.50.30.10">
    <property type="entry name" value="Phosphohistidine domain"/>
    <property type="match status" value="1"/>
</dbReference>
<dbReference type="InterPro" id="IPR006319">
    <property type="entry name" value="PEP_synth"/>
</dbReference>
<keyword evidence="2" id="KW-0547">Nucleotide-binding</keyword>
<sequence>MVGAEVPQTSIFFMSVATRYILQEWPKLGLGASIHKYFSYLDSNDCKMYFIRREFDAGSDFLARKMFQNPRWALKLVEKIEQWSRKLMAASNKVLKSRLDELTDAQLVKFYIHCLQYHSLQNGVGPSVSWLADAEKERFTKGLWKRLDDHLRVIGSPHGIADAFSVLTTPQKDSFVAQEERDFLAIAVLLHRKPRIRKIFRSSTGPTILKKLRLVNTKLYHRIQHHHTRYCWLAYQYRGPATPIEEYLGRWQEALKGRVNPQKLLDKLVHDRKGFLAHQRRLVRQLKLPADLTRLLLLAQRLVFIKGFRKEAVYHGMYAYDPLFREMGRRLGLTIAQLWAMKAQEIVPALLKREFNADELNERQKIAVEFIDRTHDTILTGKKAKVFLKNITFEKAHPKAVRELSGTPACPGRVVGIVRIVNIPQEMQKMKPGDILVAHNTNPNLVPAMKKAGALISEAGGLTCHTAIVARELRIPCIVGVPGADKVLKDGDKVEVDANEGIVRRIK</sequence>
<accession>A0A1G2B872</accession>
<evidence type="ECO:0000313" key="5">
    <source>
        <dbReference type="EMBL" id="OGY84809.1"/>
    </source>
</evidence>
<dbReference type="STRING" id="1798543.A2898_03790"/>
<dbReference type="PANTHER" id="PTHR43030:SF1">
    <property type="entry name" value="PHOSPHOENOLPYRUVATE SYNTHASE"/>
    <property type="match status" value="1"/>
</dbReference>
<evidence type="ECO:0000256" key="1">
    <source>
        <dbReference type="ARBA" id="ARBA00007837"/>
    </source>
</evidence>
<dbReference type="Proteomes" id="UP000179164">
    <property type="component" value="Unassembled WGS sequence"/>
</dbReference>
<reference evidence="5 6" key="1">
    <citation type="journal article" date="2016" name="Nat. Commun.">
        <title>Thousands of microbial genomes shed light on interconnected biogeochemical processes in an aquifer system.</title>
        <authorList>
            <person name="Anantharaman K."/>
            <person name="Brown C.T."/>
            <person name="Hug L.A."/>
            <person name="Sharon I."/>
            <person name="Castelle C.J."/>
            <person name="Probst A.J."/>
            <person name="Thomas B.C."/>
            <person name="Singh A."/>
            <person name="Wilkins M.J."/>
            <person name="Karaoz U."/>
            <person name="Brodie E.L."/>
            <person name="Williams K.H."/>
            <person name="Hubbard S.S."/>
            <person name="Banfield J.F."/>
        </authorList>
    </citation>
    <scope>NUCLEOTIDE SEQUENCE [LARGE SCALE GENOMIC DNA]</scope>
</reference>
<gene>
    <name evidence="5" type="ORF">A2898_03790</name>
</gene>
<dbReference type="GO" id="GO:0005524">
    <property type="term" value="F:ATP binding"/>
    <property type="evidence" value="ECO:0007669"/>
    <property type="project" value="UniProtKB-KW"/>
</dbReference>